<dbReference type="PATRIC" id="fig|798128.4.peg.1204"/>
<sequence length="121" mass="13292">MAEVLIVDDEESILVPLEFLFRKAGHRVELARTGEEALSRLAERPYALVVLDLMLPGVDGFQVLEALKARTPAPRVLVLTARGREADRAKALALGADAFLAKPFGVQDLMAEARRLLEEGR</sequence>
<dbReference type="PANTHER" id="PTHR48111">
    <property type="entry name" value="REGULATOR OF RPOS"/>
    <property type="match status" value="1"/>
</dbReference>
<dbReference type="SUPFAM" id="SSF52172">
    <property type="entry name" value="CheY-like"/>
    <property type="match status" value="1"/>
</dbReference>
<dbReference type="CDD" id="cd17574">
    <property type="entry name" value="REC_OmpR"/>
    <property type="match status" value="1"/>
</dbReference>
<dbReference type="Proteomes" id="UP000007388">
    <property type="component" value="Chromosome"/>
</dbReference>
<evidence type="ECO:0000313" key="9">
    <source>
        <dbReference type="Proteomes" id="UP000007388"/>
    </source>
</evidence>
<keyword evidence="2" id="KW-0902">Two-component regulatory system</keyword>
<gene>
    <name evidence="8" type="ORF">TtJL18_1234</name>
</gene>
<evidence type="ECO:0000256" key="2">
    <source>
        <dbReference type="ARBA" id="ARBA00023012"/>
    </source>
</evidence>
<dbReference type="EMBL" id="CP003252">
    <property type="protein sequence ID" value="AFH39125.1"/>
    <property type="molecule type" value="Genomic_DNA"/>
</dbReference>
<dbReference type="GO" id="GO:0032993">
    <property type="term" value="C:protein-DNA complex"/>
    <property type="evidence" value="ECO:0007669"/>
    <property type="project" value="TreeGrafter"/>
</dbReference>
<dbReference type="GO" id="GO:0000976">
    <property type="term" value="F:transcription cis-regulatory region binding"/>
    <property type="evidence" value="ECO:0007669"/>
    <property type="project" value="TreeGrafter"/>
</dbReference>
<feature type="modified residue" description="4-aspartylphosphate" evidence="6">
    <location>
        <position position="52"/>
    </location>
</feature>
<evidence type="ECO:0000313" key="8">
    <source>
        <dbReference type="EMBL" id="AFH39125.1"/>
    </source>
</evidence>
<dbReference type="SMART" id="SM00448">
    <property type="entry name" value="REC"/>
    <property type="match status" value="1"/>
</dbReference>
<dbReference type="HOGENOM" id="CLU_000445_69_9_0"/>
<protein>
    <submittedName>
        <fullName evidence="8">Response regulator with CheY-like receiver domain and winged-helix DNA-binding domain</fullName>
    </submittedName>
</protein>
<dbReference type="PANTHER" id="PTHR48111:SF1">
    <property type="entry name" value="TWO-COMPONENT RESPONSE REGULATOR ORR33"/>
    <property type="match status" value="1"/>
</dbReference>
<dbReference type="GO" id="GO:0006355">
    <property type="term" value="P:regulation of DNA-templated transcription"/>
    <property type="evidence" value="ECO:0007669"/>
    <property type="project" value="TreeGrafter"/>
</dbReference>
<evidence type="ECO:0000259" key="7">
    <source>
        <dbReference type="PROSITE" id="PS50110"/>
    </source>
</evidence>
<dbReference type="InterPro" id="IPR039420">
    <property type="entry name" value="WalR-like"/>
</dbReference>
<evidence type="ECO:0000256" key="6">
    <source>
        <dbReference type="PROSITE-ProRule" id="PRU00169"/>
    </source>
</evidence>
<dbReference type="Gene3D" id="3.40.50.2300">
    <property type="match status" value="1"/>
</dbReference>
<dbReference type="GO" id="GO:0005829">
    <property type="term" value="C:cytosol"/>
    <property type="evidence" value="ECO:0007669"/>
    <property type="project" value="TreeGrafter"/>
</dbReference>
<evidence type="ECO:0000256" key="1">
    <source>
        <dbReference type="ARBA" id="ARBA00022553"/>
    </source>
</evidence>
<accession>H9ZS15</accession>
<dbReference type="KEGG" id="ttl:TtJL18_1234"/>
<feature type="domain" description="Response regulatory" evidence="7">
    <location>
        <begin position="3"/>
        <end position="117"/>
    </location>
</feature>
<dbReference type="AlphaFoldDB" id="H9ZS15"/>
<keyword evidence="1 6" id="KW-0597">Phosphoprotein</keyword>
<evidence type="ECO:0000256" key="4">
    <source>
        <dbReference type="ARBA" id="ARBA00023125"/>
    </source>
</evidence>
<proteinExistence type="predicted"/>
<evidence type="ECO:0000256" key="5">
    <source>
        <dbReference type="ARBA" id="ARBA00023163"/>
    </source>
</evidence>
<dbReference type="RefSeq" id="WP_014629755.1">
    <property type="nucleotide sequence ID" value="NC_017587.1"/>
</dbReference>
<dbReference type="InterPro" id="IPR011006">
    <property type="entry name" value="CheY-like_superfamily"/>
</dbReference>
<keyword evidence="4 8" id="KW-0238">DNA-binding</keyword>
<dbReference type="InterPro" id="IPR001789">
    <property type="entry name" value="Sig_transdc_resp-reg_receiver"/>
</dbReference>
<dbReference type="Pfam" id="PF00072">
    <property type="entry name" value="Response_reg"/>
    <property type="match status" value="1"/>
</dbReference>
<dbReference type="STRING" id="798128.TtJL18_1234"/>
<evidence type="ECO:0000256" key="3">
    <source>
        <dbReference type="ARBA" id="ARBA00023015"/>
    </source>
</evidence>
<name>H9ZS15_THETH</name>
<dbReference type="PROSITE" id="PS50110">
    <property type="entry name" value="RESPONSE_REGULATORY"/>
    <property type="match status" value="1"/>
</dbReference>
<dbReference type="GO" id="GO:0000156">
    <property type="term" value="F:phosphorelay response regulator activity"/>
    <property type="evidence" value="ECO:0007669"/>
    <property type="project" value="TreeGrafter"/>
</dbReference>
<keyword evidence="3" id="KW-0805">Transcription regulation</keyword>
<keyword evidence="5" id="KW-0804">Transcription</keyword>
<reference evidence="8 9" key="1">
    <citation type="journal article" date="2013" name="Genome Announc.">
        <title>Whole Genome Sequencing of Thermus oshimai JL-2 and Thermus thermophilus JL-18, Incomplete Denitrifiers from the United States Great Basin.</title>
        <authorList>
            <person name="Murugapiran S.K."/>
            <person name="Huntemann M."/>
            <person name="Wei C.L."/>
            <person name="Han J."/>
            <person name="Detter J.C."/>
            <person name="Han C.S."/>
            <person name="Erkkila T.H."/>
            <person name="Teshima H."/>
            <person name="Chen A."/>
            <person name="Kyrpides N."/>
            <person name="Mavrommatis K."/>
            <person name="Markowitz V."/>
            <person name="Szeto E."/>
            <person name="Ivanova N."/>
            <person name="Pagani I."/>
            <person name="Lam J."/>
            <person name="McDonald A.I."/>
            <person name="Dodsworth J.A."/>
            <person name="Pati A."/>
            <person name="Goodwin L."/>
            <person name="Peters L."/>
            <person name="Pitluck S."/>
            <person name="Woyke T."/>
            <person name="Hedlund B.P."/>
        </authorList>
    </citation>
    <scope>NUCLEOTIDE SEQUENCE [LARGE SCALE GENOMIC DNA]</scope>
    <source>
        <strain evidence="8 9">JL-18</strain>
    </source>
</reference>
<organism evidence="8 9">
    <name type="scientific">Thermus thermophilus JL-18</name>
    <dbReference type="NCBI Taxonomy" id="798128"/>
    <lineage>
        <taxon>Bacteria</taxon>
        <taxon>Thermotogati</taxon>
        <taxon>Deinococcota</taxon>
        <taxon>Deinococci</taxon>
        <taxon>Thermales</taxon>
        <taxon>Thermaceae</taxon>
        <taxon>Thermus</taxon>
    </lineage>
</organism>